<keyword evidence="4" id="KW-0703">Sarcoplasmic reticulum</keyword>
<dbReference type="AlphaFoldDB" id="A0ABD0QNB5"/>
<dbReference type="InterPro" id="IPR001393">
    <property type="entry name" value="Calsequestrin"/>
</dbReference>
<evidence type="ECO:0000313" key="7">
    <source>
        <dbReference type="EMBL" id="KAL0187581.1"/>
    </source>
</evidence>
<protein>
    <recommendedName>
        <fullName evidence="6">Calsequestrin</fullName>
    </recommendedName>
</protein>
<evidence type="ECO:0000256" key="5">
    <source>
        <dbReference type="ARBA" id="ARBA00023179"/>
    </source>
</evidence>
<dbReference type="PRINTS" id="PR00312">
    <property type="entry name" value="CALSEQUESTRN"/>
</dbReference>
<accession>A0ABD0QNB5</accession>
<proteinExistence type="inferred from homology"/>
<evidence type="ECO:0000256" key="4">
    <source>
        <dbReference type="ARBA" id="ARBA00022951"/>
    </source>
</evidence>
<feature type="non-terminal residue" evidence="7">
    <location>
        <position position="1"/>
    </location>
</feature>
<dbReference type="GO" id="GO:0033018">
    <property type="term" value="C:sarcoplasmic reticulum lumen"/>
    <property type="evidence" value="ECO:0007669"/>
    <property type="project" value="UniProtKB-SubCell"/>
</dbReference>
<evidence type="ECO:0000256" key="3">
    <source>
        <dbReference type="ARBA" id="ARBA00022837"/>
    </source>
</evidence>
<name>A0ABD0QNB5_CIRMR</name>
<dbReference type="Pfam" id="PF01216">
    <property type="entry name" value="Calsequestrin"/>
    <property type="match status" value="1"/>
</dbReference>
<evidence type="ECO:0000256" key="1">
    <source>
        <dbReference type="ARBA" id="ARBA00004564"/>
    </source>
</evidence>
<comment type="function">
    <text evidence="6">Calsequestrin is a high-capacity, moderate affinity, calcium-binding protein and thus acts as an internal calcium store in muscle.</text>
</comment>
<comment type="similarity">
    <text evidence="2 6">Belongs to the calsequestrin family.</text>
</comment>
<evidence type="ECO:0000256" key="2">
    <source>
        <dbReference type="ARBA" id="ARBA00010987"/>
    </source>
</evidence>
<sequence>LLEVDSIYIFADDEIIEYDGEMAADTLLEFLYDVIEEPVEIISNDRELKGFHNIEEDIKLMGYFKSAKSSR</sequence>
<gene>
    <name evidence="7" type="ORF">M9458_014680</name>
</gene>
<dbReference type="Proteomes" id="UP001529510">
    <property type="component" value="Unassembled WGS sequence"/>
</dbReference>
<evidence type="ECO:0000313" key="8">
    <source>
        <dbReference type="Proteomes" id="UP001529510"/>
    </source>
</evidence>
<comment type="caution">
    <text evidence="7">The sequence shown here is derived from an EMBL/GenBank/DDBJ whole genome shotgun (WGS) entry which is preliminary data.</text>
</comment>
<organism evidence="7 8">
    <name type="scientific">Cirrhinus mrigala</name>
    <name type="common">Mrigala</name>
    <dbReference type="NCBI Taxonomy" id="683832"/>
    <lineage>
        <taxon>Eukaryota</taxon>
        <taxon>Metazoa</taxon>
        <taxon>Chordata</taxon>
        <taxon>Craniata</taxon>
        <taxon>Vertebrata</taxon>
        <taxon>Euteleostomi</taxon>
        <taxon>Actinopterygii</taxon>
        <taxon>Neopterygii</taxon>
        <taxon>Teleostei</taxon>
        <taxon>Ostariophysi</taxon>
        <taxon>Cypriniformes</taxon>
        <taxon>Cyprinidae</taxon>
        <taxon>Labeoninae</taxon>
        <taxon>Labeonini</taxon>
        <taxon>Cirrhinus</taxon>
    </lineage>
</organism>
<comment type="subcellular location">
    <subcellularLocation>
        <location evidence="1">Sarcoplasmic reticulum lumen</location>
    </subcellularLocation>
</comment>
<dbReference type="PANTHER" id="PTHR10033:SF14">
    <property type="entry name" value="CALSEQUESTRIN-1"/>
    <property type="match status" value="1"/>
</dbReference>
<dbReference type="PANTHER" id="PTHR10033">
    <property type="entry name" value="CALSEQUESTRIN"/>
    <property type="match status" value="1"/>
</dbReference>
<dbReference type="EMBL" id="JAMKFB020000007">
    <property type="protein sequence ID" value="KAL0187581.1"/>
    <property type="molecule type" value="Genomic_DNA"/>
</dbReference>
<keyword evidence="5" id="KW-0514">Muscle protein</keyword>
<dbReference type="Gene3D" id="3.40.30.10">
    <property type="entry name" value="Glutaredoxin"/>
    <property type="match status" value="2"/>
</dbReference>
<reference evidence="7 8" key="1">
    <citation type="submission" date="2024-05" db="EMBL/GenBank/DDBJ databases">
        <title>Genome sequencing and assembly of Indian major carp, Cirrhinus mrigala (Hamilton, 1822).</title>
        <authorList>
            <person name="Mohindra V."/>
            <person name="Chowdhury L.M."/>
            <person name="Lal K."/>
            <person name="Jena J.K."/>
        </authorList>
    </citation>
    <scope>NUCLEOTIDE SEQUENCE [LARGE SCALE GENOMIC DNA]</scope>
    <source>
        <strain evidence="7">CM1030</strain>
        <tissue evidence="7">Blood</tissue>
    </source>
</reference>
<keyword evidence="8" id="KW-1185">Reference proteome</keyword>
<keyword evidence="3 6" id="KW-0106">Calcium</keyword>
<evidence type="ECO:0000256" key="6">
    <source>
        <dbReference type="RuleBase" id="RU000648"/>
    </source>
</evidence>